<keyword evidence="2" id="KW-0732">Signal</keyword>
<organism evidence="3 4">
    <name type="scientific">Pseudozobellia thermophila</name>
    <dbReference type="NCBI Taxonomy" id="192903"/>
    <lineage>
        <taxon>Bacteria</taxon>
        <taxon>Pseudomonadati</taxon>
        <taxon>Bacteroidota</taxon>
        <taxon>Flavobacteriia</taxon>
        <taxon>Flavobacteriales</taxon>
        <taxon>Flavobacteriaceae</taxon>
        <taxon>Pseudozobellia</taxon>
    </lineage>
</organism>
<evidence type="ECO:0000313" key="4">
    <source>
        <dbReference type="Proteomes" id="UP000184543"/>
    </source>
</evidence>
<keyword evidence="1" id="KW-0378">Hydrolase</keyword>
<evidence type="ECO:0000256" key="2">
    <source>
        <dbReference type="SAM" id="SignalP"/>
    </source>
</evidence>
<dbReference type="SUPFAM" id="SSF55545">
    <property type="entry name" value="beta-N-acetylhexosaminidase-like domain"/>
    <property type="match status" value="1"/>
</dbReference>
<dbReference type="GO" id="GO:0005975">
    <property type="term" value="P:carbohydrate metabolic process"/>
    <property type="evidence" value="ECO:0007669"/>
    <property type="project" value="UniProtKB-ARBA"/>
</dbReference>
<gene>
    <name evidence="3" type="ORF">SAMN04488513_10550</name>
</gene>
<evidence type="ECO:0008006" key="5">
    <source>
        <dbReference type="Google" id="ProtNLM"/>
    </source>
</evidence>
<reference evidence="4" key="1">
    <citation type="submission" date="2016-11" db="EMBL/GenBank/DDBJ databases">
        <authorList>
            <person name="Varghese N."/>
            <person name="Submissions S."/>
        </authorList>
    </citation>
    <scope>NUCLEOTIDE SEQUENCE [LARGE SCALE GENOMIC DNA]</scope>
    <source>
        <strain evidence="4">DSM 19858</strain>
    </source>
</reference>
<feature type="signal peptide" evidence="2">
    <location>
        <begin position="1"/>
        <end position="24"/>
    </location>
</feature>
<keyword evidence="4" id="KW-1185">Reference proteome</keyword>
<name>A0A1M6JJ68_9FLAO</name>
<evidence type="ECO:0000313" key="3">
    <source>
        <dbReference type="EMBL" id="SHJ46771.1"/>
    </source>
</evidence>
<dbReference type="EMBL" id="FQYU01000005">
    <property type="protein sequence ID" value="SHJ46771.1"/>
    <property type="molecule type" value="Genomic_DNA"/>
</dbReference>
<dbReference type="InterPro" id="IPR029018">
    <property type="entry name" value="Hex-like_dom2"/>
</dbReference>
<dbReference type="Gene3D" id="3.30.379.10">
    <property type="entry name" value="Chitobiase/beta-hexosaminidase domain 2-like"/>
    <property type="match status" value="1"/>
</dbReference>
<dbReference type="AlphaFoldDB" id="A0A1M6JJ68"/>
<protein>
    <recommendedName>
        <fullName evidence="5">Glycosyl hydrolase family 20, domain 2</fullName>
    </recommendedName>
</protein>
<accession>A0A1M6JJ68</accession>
<evidence type="ECO:0000256" key="1">
    <source>
        <dbReference type="ARBA" id="ARBA00022801"/>
    </source>
</evidence>
<dbReference type="GO" id="GO:0016787">
    <property type="term" value="F:hydrolase activity"/>
    <property type="evidence" value="ECO:0007669"/>
    <property type="project" value="UniProtKB-KW"/>
</dbReference>
<feature type="chain" id="PRO_5012951854" description="Glycosyl hydrolase family 20, domain 2" evidence="2">
    <location>
        <begin position="25"/>
        <end position="815"/>
    </location>
</feature>
<sequence>MKTTCNKIRFLNPFVMGICLFVMAAYGGHSQTIDVSGSRIIHFEKKDKLIKKSVEVLQEEVYKRSQIKLGTSHTWPKGQGPIIAIGIEGQLAPFPLEYRKTISNLPDIGREGYKIAVAPETNTVLVVGHDARGVLYGIGKVLRKMILRKGSIKVPVDLNMASTPRYPIRGHQLGYRPKTNAYDAFSPKQFDDYIRDLAIFGANSIEIVPPRTDDDPTSVHMKVPPIDMIAEQSRIGQSYGMDVWMWYPNMGQDYSHKDSIQKELKERHTVFKALPKLDALFVPGGDPGELEPDELFEWLQKVSNVLRQYHPEAKIWVSPQVFRPTKKWFDAFYKNVNKEPDWLGGVVFGPWIKTPLQEIRKLIHPTIPIRRYPDITHSLSSQYPIPKWDLAYAITLGRECINPRPTDEKMIHNALDEYAQGSISYSEGTNDDVNKFVWSDQDWDPDTPVIETLRDYARYFIGPDYTEAVAQGIIDLERNIQGPLLVNDGVMRTLHQWQAMEANAPEEVMANPRFQMGLIRAYFDAYTYRRLIYETELEQAARETLAQAKDIGSLAAIGEARKILRKAVTEPVYPELRERCFALADSLFKSIGAQLTVNKHNAAAGRGNFIDNIDLPLNDAMWMNDKLRAIEAYDREDTRLKEIDRMLRRTDPGPGGFYDNFGSPKSWARIKSDVPREADPGNLASPRISFGIGLKGEEWVHEITAIGFEGQASPMAWMQQVTTLYDQPLEIVYDRLDPKGSYTIRVAYTGRFPSKIRMVADEIPVHDFIKTGEKPIYEFSVPQEAVADGKVLFKWTCGEGERGSQVAEIWLMRNH</sequence>
<dbReference type="RefSeq" id="WP_072994356.1">
    <property type="nucleotide sequence ID" value="NZ_FQYU01000005.1"/>
</dbReference>
<dbReference type="Proteomes" id="UP000184543">
    <property type="component" value="Unassembled WGS sequence"/>
</dbReference>
<proteinExistence type="predicted"/>